<accession>A0A5J9VJP6</accession>
<feature type="non-terminal residue" evidence="3">
    <location>
        <position position="1"/>
    </location>
</feature>
<gene>
    <name evidence="3" type="ORF">EJB05_17607</name>
</gene>
<dbReference type="OrthoDB" id="1851308at2759"/>
<reference evidence="3 4" key="1">
    <citation type="journal article" date="2019" name="Sci. Rep.">
        <title>A high-quality genome of Eragrostis curvula grass provides insights into Poaceae evolution and supports new strategies to enhance forage quality.</title>
        <authorList>
            <person name="Carballo J."/>
            <person name="Santos B.A.C.M."/>
            <person name="Zappacosta D."/>
            <person name="Garbus I."/>
            <person name="Selva J.P."/>
            <person name="Gallo C.A."/>
            <person name="Diaz A."/>
            <person name="Albertini E."/>
            <person name="Caccamo M."/>
            <person name="Echenique V."/>
        </authorList>
    </citation>
    <scope>NUCLEOTIDE SEQUENCE [LARGE SCALE GENOMIC DNA]</scope>
    <source>
        <strain evidence="4">cv. Victoria</strain>
        <tissue evidence="3">Leaf</tissue>
    </source>
</reference>
<keyword evidence="1" id="KW-0812">Transmembrane</keyword>
<feature type="transmembrane region" description="Helical" evidence="1">
    <location>
        <begin position="15"/>
        <end position="34"/>
    </location>
</feature>
<dbReference type="InterPro" id="IPR045249">
    <property type="entry name" value="HARBI1-like"/>
</dbReference>
<comment type="caution">
    <text evidence="3">The sequence shown here is derived from an EMBL/GenBank/DDBJ whole genome shotgun (WGS) entry which is preliminary data.</text>
</comment>
<protein>
    <recommendedName>
        <fullName evidence="2">DUF8040 domain-containing protein</fullName>
    </recommendedName>
</protein>
<dbReference type="Pfam" id="PF26138">
    <property type="entry name" value="DUF8040"/>
    <property type="match status" value="1"/>
</dbReference>
<sequence>MALVGLAVMDPPTRHLLSCRVAVLVVAISVWVFLRFRRRILERPAIAYGPMLERDIERQNNLRFIYHSTDSECVDQLRMGRAPFFQFCDLFRTRGLLRDSLHSNIEEHVAMFLHVVGHNQRFRCIHNVFRRSIETVSRYFAEVLYAVGELRAEMIVPASTATPAKIQNSRRWNPYFKVLMENINEGVGGRP</sequence>
<dbReference type="Proteomes" id="UP000324897">
    <property type="component" value="Unassembled WGS sequence"/>
</dbReference>
<dbReference type="PANTHER" id="PTHR22930">
    <property type="match status" value="1"/>
</dbReference>
<evidence type="ECO:0000313" key="3">
    <source>
        <dbReference type="EMBL" id="TVU35706.1"/>
    </source>
</evidence>
<keyword evidence="1" id="KW-0472">Membrane</keyword>
<evidence type="ECO:0000256" key="1">
    <source>
        <dbReference type="SAM" id="Phobius"/>
    </source>
</evidence>
<keyword evidence="4" id="KW-1185">Reference proteome</keyword>
<dbReference type="PANTHER" id="PTHR22930:SF259">
    <property type="entry name" value="OS08G0106900 PROTEIN"/>
    <property type="match status" value="1"/>
</dbReference>
<dbReference type="Gramene" id="TVU35706">
    <property type="protein sequence ID" value="TVU35706"/>
    <property type="gene ID" value="EJB05_17607"/>
</dbReference>
<evidence type="ECO:0000313" key="4">
    <source>
        <dbReference type="Proteomes" id="UP000324897"/>
    </source>
</evidence>
<name>A0A5J9VJP6_9POAL</name>
<organism evidence="3 4">
    <name type="scientific">Eragrostis curvula</name>
    <name type="common">weeping love grass</name>
    <dbReference type="NCBI Taxonomy" id="38414"/>
    <lineage>
        <taxon>Eukaryota</taxon>
        <taxon>Viridiplantae</taxon>
        <taxon>Streptophyta</taxon>
        <taxon>Embryophyta</taxon>
        <taxon>Tracheophyta</taxon>
        <taxon>Spermatophyta</taxon>
        <taxon>Magnoliopsida</taxon>
        <taxon>Liliopsida</taxon>
        <taxon>Poales</taxon>
        <taxon>Poaceae</taxon>
        <taxon>PACMAD clade</taxon>
        <taxon>Chloridoideae</taxon>
        <taxon>Eragrostideae</taxon>
        <taxon>Eragrostidinae</taxon>
        <taxon>Eragrostis</taxon>
    </lineage>
</organism>
<keyword evidence="1" id="KW-1133">Transmembrane helix</keyword>
<proteinExistence type="predicted"/>
<dbReference type="AlphaFoldDB" id="A0A5J9VJP6"/>
<dbReference type="InterPro" id="IPR058353">
    <property type="entry name" value="DUF8040"/>
</dbReference>
<dbReference type="EMBL" id="RWGY01000009">
    <property type="protein sequence ID" value="TVU35706.1"/>
    <property type="molecule type" value="Genomic_DNA"/>
</dbReference>
<evidence type="ECO:0000259" key="2">
    <source>
        <dbReference type="Pfam" id="PF26138"/>
    </source>
</evidence>
<feature type="domain" description="DUF8040" evidence="2">
    <location>
        <begin position="65"/>
        <end position="147"/>
    </location>
</feature>